<dbReference type="InterPro" id="IPR013766">
    <property type="entry name" value="Thioredoxin_domain"/>
</dbReference>
<evidence type="ECO:0000256" key="3">
    <source>
        <dbReference type="ARBA" id="ARBA00022862"/>
    </source>
</evidence>
<evidence type="ECO:0000256" key="8">
    <source>
        <dbReference type="RuleBase" id="RU366011"/>
    </source>
</evidence>
<dbReference type="CDD" id="cd03013">
    <property type="entry name" value="PRX5_like"/>
    <property type="match status" value="1"/>
</dbReference>
<evidence type="ECO:0000259" key="9">
    <source>
        <dbReference type="PROSITE" id="PS51352"/>
    </source>
</evidence>
<feature type="active site" description="Cysteine sulfenic acid (-SOH) intermediate" evidence="7">
    <location>
        <position position="57"/>
    </location>
</feature>
<dbReference type="InterPro" id="IPR037944">
    <property type="entry name" value="PRX5-like"/>
</dbReference>
<evidence type="ECO:0000313" key="11">
    <source>
        <dbReference type="Proteomes" id="UP000078512"/>
    </source>
</evidence>
<organism evidence="10 11">
    <name type="scientific">Linnemannia elongata AG-77</name>
    <dbReference type="NCBI Taxonomy" id="1314771"/>
    <lineage>
        <taxon>Eukaryota</taxon>
        <taxon>Fungi</taxon>
        <taxon>Fungi incertae sedis</taxon>
        <taxon>Mucoromycota</taxon>
        <taxon>Mortierellomycotina</taxon>
        <taxon>Mortierellomycetes</taxon>
        <taxon>Mortierellales</taxon>
        <taxon>Mortierellaceae</taxon>
        <taxon>Linnemannia</taxon>
    </lineage>
</organism>
<sequence length="169" mass="18086">MTQIKVGDTLPSVSLKYCPYDPSLEHACGIPQNLDISSLKGKKVVIFGVPGAFTPTCNNQHLPEFRQKYDEFVKKGVDQIICLATTDAFVMDAWGKWTQTNDKIILAADGNGEFVTATGLVQDLSKIGFGAVRSKRFALIADDLKVTYLGVETASGVSVSGADAVLAAL</sequence>
<evidence type="ECO:0000256" key="1">
    <source>
        <dbReference type="ARBA" id="ARBA00010505"/>
    </source>
</evidence>
<dbReference type="Gene3D" id="3.40.30.10">
    <property type="entry name" value="Glutaredoxin"/>
    <property type="match status" value="1"/>
</dbReference>
<dbReference type="EMBL" id="KV442037">
    <property type="protein sequence ID" value="OAQ30083.1"/>
    <property type="molecule type" value="Genomic_DNA"/>
</dbReference>
<dbReference type="AlphaFoldDB" id="A0A197JYQ7"/>
<evidence type="ECO:0000313" key="10">
    <source>
        <dbReference type="EMBL" id="OAQ30083.1"/>
    </source>
</evidence>
<keyword evidence="5 8" id="KW-0676">Redox-active center</keyword>
<evidence type="ECO:0000256" key="7">
    <source>
        <dbReference type="PIRSR" id="PIRSR637944-1"/>
    </source>
</evidence>
<protein>
    <recommendedName>
        <fullName evidence="6">Thioredoxin-dependent peroxiredoxin</fullName>
    </recommendedName>
</protein>
<dbReference type="InterPro" id="IPR013740">
    <property type="entry name" value="Redoxin"/>
</dbReference>
<dbReference type="GO" id="GO:0005777">
    <property type="term" value="C:peroxisome"/>
    <property type="evidence" value="ECO:0007669"/>
    <property type="project" value="TreeGrafter"/>
</dbReference>
<keyword evidence="3 8" id="KW-0049">Antioxidant</keyword>
<dbReference type="GO" id="GO:0045454">
    <property type="term" value="P:cell redox homeostasis"/>
    <property type="evidence" value="ECO:0007669"/>
    <property type="project" value="TreeGrafter"/>
</dbReference>
<dbReference type="InterPro" id="IPR036249">
    <property type="entry name" value="Thioredoxin-like_sf"/>
</dbReference>
<dbReference type="GO" id="GO:0042744">
    <property type="term" value="P:hydrogen peroxide catabolic process"/>
    <property type="evidence" value="ECO:0007669"/>
    <property type="project" value="TreeGrafter"/>
</dbReference>
<evidence type="ECO:0000256" key="5">
    <source>
        <dbReference type="ARBA" id="ARBA00023284"/>
    </source>
</evidence>
<dbReference type="PANTHER" id="PTHR10430">
    <property type="entry name" value="PEROXIREDOXIN"/>
    <property type="match status" value="1"/>
</dbReference>
<dbReference type="OrthoDB" id="1882547at2759"/>
<comment type="function">
    <text evidence="8">Thiol-specific peroxidase that catalyzes the reduction of hydrogen peroxide and organic hydroperoxides to water and alcohols, respectively. Plays a role in cell protection against oxidative stress by detoxifying peroxides.</text>
</comment>
<dbReference type="GO" id="GO:0005739">
    <property type="term" value="C:mitochondrion"/>
    <property type="evidence" value="ECO:0007669"/>
    <property type="project" value="TreeGrafter"/>
</dbReference>
<reference evidence="10 11" key="1">
    <citation type="submission" date="2016-05" db="EMBL/GenBank/DDBJ databases">
        <title>Genome sequencing reveals origins of a unique bacterial endosymbiosis in the earliest lineages of terrestrial Fungi.</title>
        <authorList>
            <consortium name="DOE Joint Genome Institute"/>
            <person name="Uehling J."/>
            <person name="Gryganskyi A."/>
            <person name="Hameed K."/>
            <person name="Tschaplinski T."/>
            <person name="Misztal P."/>
            <person name="Wu S."/>
            <person name="Desiro A."/>
            <person name="Vande Pol N."/>
            <person name="Du Z.-Y."/>
            <person name="Zienkiewicz A."/>
            <person name="Zienkiewicz K."/>
            <person name="Morin E."/>
            <person name="Tisserant E."/>
            <person name="Splivallo R."/>
            <person name="Hainaut M."/>
            <person name="Henrissat B."/>
            <person name="Ohm R."/>
            <person name="Kuo A."/>
            <person name="Yan J."/>
            <person name="Lipzen A."/>
            <person name="Nolan M."/>
            <person name="Labutti K."/>
            <person name="Barry K."/>
            <person name="Goldstein A."/>
            <person name="Labbe J."/>
            <person name="Schadt C."/>
            <person name="Tuskan G."/>
            <person name="Grigoriev I."/>
            <person name="Martin F."/>
            <person name="Vilgalys R."/>
            <person name="Bonito G."/>
        </authorList>
    </citation>
    <scope>NUCLEOTIDE SEQUENCE [LARGE SCALE GENOMIC DNA]</scope>
    <source>
        <strain evidence="10 11">AG-77</strain>
    </source>
</reference>
<dbReference type="FunFam" id="3.40.30.10:FF:000020">
    <property type="entry name" value="Peroxiredoxin"/>
    <property type="match status" value="1"/>
</dbReference>
<dbReference type="Pfam" id="PF08534">
    <property type="entry name" value="Redoxin"/>
    <property type="match status" value="1"/>
</dbReference>
<comment type="similarity">
    <text evidence="1 8">Belongs to the peroxiredoxin family. Prx5 subfamily.</text>
</comment>
<keyword evidence="4 8" id="KW-0560">Oxidoreductase</keyword>
<dbReference type="STRING" id="1314771.A0A197JYQ7"/>
<gene>
    <name evidence="10" type="ORF">K457DRAFT_459598</name>
</gene>
<evidence type="ECO:0000256" key="4">
    <source>
        <dbReference type="ARBA" id="ARBA00023002"/>
    </source>
</evidence>
<dbReference type="GO" id="GO:0008379">
    <property type="term" value="F:thioredoxin peroxidase activity"/>
    <property type="evidence" value="ECO:0007669"/>
    <property type="project" value="InterPro"/>
</dbReference>
<name>A0A197JYQ7_9FUNG</name>
<dbReference type="PANTHER" id="PTHR10430:SF16">
    <property type="entry name" value="PEROXIREDOXIN-5, MITOCHONDRIAL"/>
    <property type="match status" value="1"/>
</dbReference>
<keyword evidence="2 8" id="KW-0575">Peroxidase</keyword>
<evidence type="ECO:0000256" key="6">
    <source>
        <dbReference type="ARBA" id="ARBA00079296"/>
    </source>
</evidence>
<proteinExistence type="inferred from homology"/>
<evidence type="ECO:0000256" key="2">
    <source>
        <dbReference type="ARBA" id="ARBA00022559"/>
    </source>
</evidence>
<dbReference type="PROSITE" id="PS51352">
    <property type="entry name" value="THIOREDOXIN_2"/>
    <property type="match status" value="1"/>
</dbReference>
<dbReference type="GO" id="GO:0034599">
    <property type="term" value="P:cellular response to oxidative stress"/>
    <property type="evidence" value="ECO:0007669"/>
    <property type="project" value="InterPro"/>
</dbReference>
<feature type="domain" description="Thioredoxin" evidence="9">
    <location>
        <begin position="4"/>
        <end position="169"/>
    </location>
</feature>
<dbReference type="Proteomes" id="UP000078512">
    <property type="component" value="Unassembled WGS sequence"/>
</dbReference>
<accession>A0A197JYQ7</accession>
<dbReference type="SUPFAM" id="SSF52833">
    <property type="entry name" value="Thioredoxin-like"/>
    <property type="match status" value="1"/>
</dbReference>
<keyword evidence="11" id="KW-1185">Reference proteome</keyword>